<dbReference type="EMBL" id="FWFP01000010">
    <property type="protein sequence ID" value="SLN66270.1"/>
    <property type="molecule type" value="Genomic_DNA"/>
</dbReference>
<sequence length="110" mass="11811">MGKSVLGDGLRADIGGGTITKLYSSQAYLQGHDLTVRWADLNCRVIADRTAEALRADRDPLKARCALTDAWLTPRPSPVQISAGISAICPHHSVSSVFVLKRQTACAPPR</sequence>
<organism evidence="1 2">
    <name type="scientific">Ruegeria meonggei</name>
    <dbReference type="NCBI Taxonomy" id="1446476"/>
    <lineage>
        <taxon>Bacteria</taxon>
        <taxon>Pseudomonadati</taxon>
        <taxon>Pseudomonadota</taxon>
        <taxon>Alphaproteobacteria</taxon>
        <taxon>Rhodobacterales</taxon>
        <taxon>Roseobacteraceae</taxon>
        <taxon>Ruegeria</taxon>
    </lineage>
</organism>
<evidence type="ECO:0000313" key="2">
    <source>
        <dbReference type="Proteomes" id="UP000193778"/>
    </source>
</evidence>
<proteinExistence type="predicted"/>
<gene>
    <name evidence="1" type="ORF">RUM8411_03310</name>
</gene>
<evidence type="ECO:0000313" key="1">
    <source>
        <dbReference type="EMBL" id="SLN66270.1"/>
    </source>
</evidence>
<dbReference type="AlphaFoldDB" id="A0A1X6ZZH9"/>
<name>A0A1X6ZZH9_9RHOB</name>
<keyword evidence="2" id="KW-1185">Reference proteome</keyword>
<accession>A0A1X6ZZH9</accession>
<protein>
    <submittedName>
        <fullName evidence="1">Uncharacterized protein</fullName>
    </submittedName>
</protein>
<reference evidence="2" key="1">
    <citation type="submission" date="2017-03" db="EMBL/GenBank/DDBJ databases">
        <authorList>
            <person name="Rodrigo-Torres L."/>
            <person name="Arahal R.D."/>
            <person name="Lucena T."/>
        </authorList>
    </citation>
    <scope>NUCLEOTIDE SEQUENCE [LARGE SCALE GENOMIC DNA]</scope>
    <source>
        <strain evidence="2">CECT 8411</strain>
    </source>
</reference>
<dbReference type="Proteomes" id="UP000193778">
    <property type="component" value="Unassembled WGS sequence"/>
</dbReference>